<evidence type="ECO:0000313" key="1">
    <source>
        <dbReference type="EMBL" id="MDN0022496.1"/>
    </source>
</evidence>
<dbReference type="Proteomes" id="UP001167831">
    <property type="component" value="Unassembled WGS sequence"/>
</dbReference>
<reference evidence="2" key="1">
    <citation type="submission" date="2023-06" db="EMBL/GenBank/DDBJ databases">
        <authorList>
            <person name="Zeman M."/>
            <person name="Kubasova T."/>
            <person name="Jahodarova E."/>
            <person name="Nykrynova M."/>
            <person name="Rychlik I."/>
        </authorList>
    </citation>
    <scope>NUCLEOTIDE SEQUENCE</scope>
    <source>
        <strain evidence="2">ET15</strain>
        <strain evidence="1">ET37</strain>
    </source>
</reference>
<accession>A0AAW7JKU5</accession>
<proteinExistence type="predicted"/>
<evidence type="ECO:0000313" key="3">
    <source>
        <dbReference type="Proteomes" id="UP001167831"/>
    </source>
</evidence>
<evidence type="ECO:0008006" key="5">
    <source>
        <dbReference type="Google" id="ProtNLM"/>
    </source>
</evidence>
<dbReference type="EMBL" id="JAUEIE010000004">
    <property type="protein sequence ID" value="MDN0022496.1"/>
    <property type="molecule type" value="Genomic_DNA"/>
</dbReference>
<evidence type="ECO:0000313" key="4">
    <source>
        <dbReference type="Proteomes" id="UP001168478"/>
    </source>
</evidence>
<dbReference type="RefSeq" id="WP_289825020.1">
    <property type="nucleotide sequence ID" value="NZ_JAUEIE010000004.1"/>
</dbReference>
<sequence length="113" mass="13250">MISLEEWEKYAFDVRAKELIFPINNIKTKQNIHNIRLENGRKLFIESNDKSGNLKLLLSTGEMEAYFLQPYYEKHFNKFANENMILQNKGSNVQNIDDVLRVLISNSVLRGIM</sequence>
<name>A0AAW7JKU5_9BACT</name>
<dbReference type="AlphaFoldDB" id="A0AAW7JKU5"/>
<organism evidence="2 4">
    <name type="scientific">Leyella lascolaii</name>
    <dbReference type="NCBI Taxonomy" id="1776379"/>
    <lineage>
        <taxon>Bacteria</taxon>
        <taxon>Pseudomonadati</taxon>
        <taxon>Bacteroidota</taxon>
        <taxon>Bacteroidia</taxon>
        <taxon>Bacteroidales</taxon>
        <taxon>Prevotellaceae</taxon>
        <taxon>Leyella</taxon>
    </lineage>
</organism>
<gene>
    <name evidence="1" type="ORF">QVN81_05580</name>
    <name evidence="2" type="ORF">QVN84_08245</name>
</gene>
<reference evidence="2" key="2">
    <citation type="submission" date="2023-08" db="EMBL/GenBank/DDBJ databases">
        <title>Identification and characterization of horizontal gene transfer across gut microbiota members of farm animals based on homology search.</title>
        <authorList>
            <person name="Schwarzerova J."/>
            <person name="Nykrynova M."/>
            <person name="Jureckova K."/>
            <person name="Cejkova D."/>
            <person name="Rychlik I."/>
        </authorList>
    </citation>
    <scope>NUCLEOTIDE SEQUENCE</scope>
    <source>
        <strain evidence="2">ET15</strain>
        <strain evidence="1">ET37</strain>
    </source>
</reference>
<evidence type="ECO:0000313" key="2">
    <source>
        <dbReference type="EMBL" id="MDN0025507.1"/>
    </source>
</evidence>
<dbReference type="Proteomes" id="UP001168478">
    <property type="component" value="Unassembled WGS sequence"/>
</dbReference>
<keyword evidence="3" id="KW-1185">Reference proteome</keyword>
<protein>
    <recommendedName>
        <fullName evidence="5">LAGLIDADG homing endonuclease</fullName>
    </recommendedName>
</protein>
<dbReference type="EMBL" id="JAUEIF010000006">
    <property type="protein sequence ID" value="MDN0025507.1"/>
    <property type="molecule type" value="Genomic_DNA"/>
</dbReference>
<comment type="caution">
    <text evidence="2">The sequence shown here is derived from an EMBL/GenBank/DDBJ whole genome shotgun (WGS) entry which is preliminary data.</text>
</comment>